<dbReference type="PROSITE" id="PS51781">
    <property type="entry name" value="SH3B"/>
    <property type="match status" value="1"/>
</dbReference>
<name>A0A549T152_9HYPH</name>
<protein>
    <submittedName>
        <fullName evidence="2">SH3 domain-containing protein</fullName>
    </submittedName>
</protein>
<accession>A0A549T152</accession>
<feature type="domain" description="SH3b" evidence="1">
    <location>
        <begin position="143"/>
        <end position="207"/>
    </location>
</feature>
<keyword evidence="3" id="KW-1185">Reference proteome</keyword>
<dbReference type="InterPro" id="IPR003646">
    <property type="entry name" value="SH3-like_bac-type"/>
</dbReference>
<dbReference type="Gene3D" id="2.30.30.40">
    <property type="entry name" value="SH3 Domains"/>
    <property type="match status" value="1"/>
</dbReference>
<gene>
    <name evidence="2" type="ORF">FNA46_19880</name>
</gene>
<proteinExistence type="predicted"/>
<dbReference type="Proteomes" id="UP000316801">
    <property type="component" value="Unassembled WGS sequence"/>
</dbReference>
<evidence type="ECO:0000313" key="3">
    <source>
        <dbReference type="Proteomes" id="UP000316801"/>
    </source>
</evidence>
<organism evidence="2 3">
    <name type="scientific">Rhizobium straminoryzae</name>
    <dbReference type="NCBI Taxonomy" id="1387186"/>
    <lineage>
        <taxon>Bacteria</taxon>
        <taxon>Pseudomonadati</taxon>
        <taxon>Pseudomonadota</taxon>
        <taxon>Alphaproteobacteria</taxon>
        <taxon>Hyphomicrobiales</taxon>
        <taxon>Rhizobiaceae</taxon>
        <taxon>Rhizobium/Agrobacterium group</taxon>
        <taxon>Rhizobium</taxon>
    </lineage>
</organism>
<evidence type="ECO:0000259" key="1">
    <source>
        <dbReference type="PROSITE" id="PS51781"/>
    </source>
</evidence>
<dbReference type="AlphaFoldDB" id="A0A549T152"/>
<evidence type="ECO:0000313" key="2">
    <source>
        <dbReference type="EMBL" id="TRL35580.1"/>
    </source>
</evidence>
<reference evidence="2 3" key="1">
    <citation type="submission" date="2019-07" db="EMBL/GenBank/DDBJ databases">
        <title>Ln-dependent methylotrophs.</title>
        <authorList>
            <person name="Tani A."/>
        </authorList>
    </citation>
    <scope>NUCLEOTIDE SEQUENCE [LARGE SCALE GENOMIC DNA]</scope>
    <source>
        <strain evidence="2 3">SM12</strain>
    </source>
</reference>
<sequence length="314" mass="33679">MTTKPSAARSSAKRVRISISSSTIRIDGLGVCMCPVLLGQLRKASSLSDFYKRLHPVNKLKQNDMPGSKAVYGGPLHLRMSIVGPKADINRRRPAVWSALARRAAGCWLIRRMLMRNWKETSLGLVAGFAAMVGTMMPDPASAAMSAVAVTSVNMRAGPSTAYPIVVGLPSQAALTVYGCTANTTWCDVSWGRERGWVSASYVQVFYRGTPTVVTPVVAPVVGITVVSFNQTYWNSYYVGRPWYGQWNAYYLPAAPPPRGGAVAGCSDRGCGAAVVRPGHVAFGHCTDGTCSGTSINRGPFGNVRVRHGSFSRD</sequence>
<dbReference type="EMBL" id="VJMG01000064">
    <property type="protein sequence ID" value="TRL35580.1"/>
    <property type="molecule type" value="Genomic_DNA"/>
</dbReference>
<comment type="caution">
    <text evidence="2">The sequence shown here is derived from an EMBL/GenBank/DDBJ whole genome shotgun (WGS) entry which is preliminary data.</text>
</comment>
<dbReference type="Pfam" id="PF08239">
    <property type="entry name" value="SH3_3"/>
    <property type="match status" value="1"/>
</dbReference>